<dbReference type="InterPro" id="IPR023214">
    <property type="entry name" value="HAD_sf"/>
</dbReference>
<dbReference type="EMBL" id="MCGO01000014">
    <property type="protein sequence ID" value="ORY47388.1"/>
    <property type="molecule type" value="Genomic_DNA"/>
</dbReference>
<sequence length="335" mass="38111">MFKGKARELPLESGPSTAVFKAAPSYQMFKFDRMIDRKQLFFTVSEVSTNMTSEHTKFLSARQTAQKYCEPVYQRITEKNPSKANTLSRLRHCEQAVWFDGNIPGSGYRLVPTDYNTADLQYVDSKLVKTLFQAKQSALKDAKKGILLLDFDSTILVSEREVGDLSVYPDERRRDYGEGVGEVVLASGLIDWLLETSKYFQIIGVTSTSNERAQGIKNALNVEAGTDAITDVYSTFSQYHFMTTADKVTHPRCKSVFMCLLEWLQYVVIVDDNLRAWIQQQEDRIGIQVPSVAPGELWDVDLARITARLMFLHVRYFSENPISFGESLRKFGREG</sequence>
<dbReference type="Proteomes" id="UP000193642">
    <property type="component" value="Unassembled WGS sequence"/>
</dbReference>
<evidence type="ECO:0000313" key="1">
    <source>
        <dbReference type="EMBL" id="ORY47388.1"/>
    </source>
</evidence>
<proteinExistence type="predicted"/>
<comment type="caution">
    <text evidence="1">The sequence shown here is derived from an EMBL/GenBank/DDBJ whole genome shotgun (WGS) entry which is preliminary data.</text>
</comment>
<organism evidence="1 2">
    <name type="scientific">Rhizoclosmatium globosum</name>
    <dbReference type="NCBI Taxonomy" id="329046"/>
    <lineage>
        <taxon>Eukaryota</taxon>
        <taxon>Fungi</taxon>
        <taxon>Fungi incertae sedis</taxon>
        <taxon>Chytridiomycota</taxon>
        <taxon>Chytridiomycota incertae sedis</taxon>
        <taxon>Chytridiomycetes</taxon>
        <taxon>Chytridiales</taxon>
        <taxon>Chytriomycetaceae</taxon>
        <taxon>Rhizoclosmatium</taxon>
    </lineage>
</organism>
<dbReference type="OrthoDB" id="10343796at2759"/>
<accession>A0A1Y2CK35</accession>
<gene>
    <name evidence="1" type="ORF">BCR33DRAFT_96269</name>
</gene>
<name>A0A1Y2CK35_9FUNG</name>
<evidence type="ECO:0000313" key="2">
    <source>
        <dbReference type="Proteomes" id="UP000193642"/>
    </source>
</evidence>
<protein>
    <submittedName>
        <fullName evidence="1">Uncharacterized protein</fullName>
    </submittedName>
</protein>
<keyword evidence="2" id="KW-1185">Reference proteome</keyword>
<dbReference type="AlphaFoldDB" id="A0A1Y2CK35"/>
<reference evidence="1 2" key="1">
    <citation type="submission" date="2016-07" db="EMBL/GenBank/DDBJ databases">
        <title>Pervasive Adenine N6-methylation of Active Genes in Fungi.</title>
        <authorList>
            <consortium name="DOE Joint Genome Institute"/>
            <person name="Mondo S.J."/>
            <person name="Dannebaum R.O."/>
            <person name="Kuo R.C."/>
            <person name="Labutti K."/>
            <person name="Haridas S."/>
            <person name="Kuo A."/>
            <person name="Salamov A."/>
            <person name="Ahrendt S.R."/>
            <person name="Lipzen A."/>
            <person name="Sullivan W."/>
            <person name="Andreopoulos W.B."/>
            <person name="Clum A."/>
            <person name="Lindquist E."/>
            <person name="Daum C."/>
            <person name="Ramamoorthy G.K."/>
            <person name="Gryganskyi A."/>
            <person name="Culley D."/>
            <person name="Magnuson J.K."/>
            <person name="James T.Y."/>
            <person name="O'Malley M.A."/>
            <person name="Stajich J.E."/>
            <person name="Spatafora J.W."/>
            <person name="Visel A."/>
            <person name="Grigoriev I.V."/>
        </authorList>
    </citation>
    <scope>NUCLEOTIDE SEQUENCE [LARGE SCALE GENOMIC DNA]</scope>
    <source>
        <strain evidence="1 2">JEL800</strain>
    </source>
</reference>
<dbReference type="Gene3D" id="3.40.50.1000">
    <property type="entry name" value="HAD superfamily/HAD-like"/>
    <property type="match status" value="1"/>
</dbReference>